<dbReference type="AlphaFoldDB" id="A0A4R5DMK9"/>
<evidence type="ECO:0000313" key="2">
    <source>
        <dbReference type="Proteomes" id="UP000294850"/>
    </source>
</evidence>
<protein>
    <submittedName>
        <fullName evidence="1">Uncharacterized protein</fullName>
    </submittedName>
</protein>
<evidence type="ECO:0000313" key="1">
    <source>
        <dbReference type="EMBL" id="TDE11923.1"/>
    </source>
</evidence>
<keyword evidence="2" id="KW-1185">Reference proteome</keyword>
<dbReference type="EMBL" id="SMFL01000010">
    <property type="protein sequence ID" value="TDE11923.1"/>
    <property type="molecule type" value="Genomic_DNA"/>
</dbReference>
<gene>
    <name evidence="1" type="ORF">E0F88_22975</name>
</gene>
<sequence length="128" mass="14949">MFSKNFNSKVTTTFNRNASYIIAPDSIVSKKLLNFAQAEFDLAELFARKFRKSMYENKKAFSDPSFYQKLYDNMQSEYAVKSSELGQSTNMGMAEVRLQEQHVMILSEIDDLRDFCKDCKPKRKKKDI</sequence>
<comment type="caution">
    <text evidence="1">The sequence shown here is derived from an EMBL/GenBank/DDBJ whole genome shotgun (WGS) entry which is preliminary data.</text>
</comment>
<reference evidence="1 2" key="1">
    <citation type="submission" date="2019-03" db="EMBL/GenBank/DDBJ databases">
        <title>Dyadobacter AR-3-6 sp. nov., isolated from arctic soil.</title>
        <authorList>
            <person name="Chaudhary D.K."/>
        </authorList>
    </citation>
    <scope>NUCLEOTIDE SEQUENCE [LARGE SCALE GENOMIC DNA]</scope>
    <source>
        <strain evidence="1 2">AR-3-6</strain>
    </source>
</reference>
<organism evidence="1 2">
    <name type="scientific">Dyadobacter psychrotolerans</name>
    <dbReference type="NCBI Taxonomy" id="2541721"/>
    <lineage>
        <taxon>Bacteria</taxon>
        <taxon>Pseudomonadati</taxon>
        <taxon>Bacteroidota</taxon>
        <taxon>Cytophagia</taxon>
        <taxon>Cytophagales</taxon>
        <taxon>Spirosomataceae</taxon>
        <taxon>Dyadobacter</taxon>
    </lineage>
</organism>
<proteinExistence type="predicted"/>
<accession>A0A4R5DMK9</accession>
<name>A0A4R5DMK9_9BACT</name>
<dbReference type="Proteomes" id="UP000294850">
    <property type="component" value="Unassembled WGS sequence"/>
</dbReference>